<evidence type="ECO:0000313" key="4">
    <source>
        <dbReference type="EMBL" id="QLG50236.1"/>
    </source>
</evidence>
<dbReference type="Proteomes" id="UP000509241">
    <property type="component" value="Chromosome"/>
</dbReference>
<keyword evidence="2" id="KW-0175">Coiled coil</keyword>
<evidence type="ECO:0000259" key="3">
    <source>
        <dbReference type="PROSITE" id="PS50966"/>
    </source>
</evidence>
<evidence type="ECO:0000313" key="5">
    <source>
        <dbReference type="Proteomes" id="UP000509241"/>
    </source>
</evidence>
<evidence type="ECO:0000256" key="1">
    <source>
        <dbReference type="PROSITE-ProRule" id="PRU00325"/>
    </source>
</evidence>
<dbReference type="OrthoDB" id="142306at2157"/>
<keyword evidence="1" id="KW-0862">Zinc</keyword>
<accession>A0A7D5KEI2</accession>
<name>A0A7D5KEI2_9EURY</name>
<keyword evidence="1" id="KW-0479">Metal-binding</keyword>
<protein>
    <recommendedName>
        <fullName evidence="3">SWIM-type domain-containing protein</fullName>
    </recommendedName>
</protein>
<sequence length="127" mass="14230">MSSESIQPDVEPRTVRAATEHMTVIEEAPALFSVTTQSGSEYTVDLREGVCSCHDYRNREPEGGCKHLRRTRMEVGQVDVETLTAELERTASELEMSAEQLEQKAQNFNEEASSLEAAIDRLQEVAR</sequence>
<feature type="domain" description="SWIM-type" evidence="3">
    <location>
        <begin position="42"/>
        <end position="76"/>
    </location>
</feature>
<keyword evidence="5" id="KW-1185">Reference proteome</keyword>
<organism evidence="4 5">
    <name type="scientific">Natrinema halophilum</name>
    <dbReference type="NCBI Taxonomy" id="1699371"/>
    <lineage>
        <taxon>Archaea</taxon>
        <taxon>Methanobacteriati</taxon>
        <taxon>Methanobacteriota</taxon>
        <taxon>Stenosarchaea group</taxon>
        <taxon>Halobacteria</taxon>
        <taxon>Halobacteriales</taxon>
        <taxon>Natrialbaceae</taxon>
        <taxon>Natrinema</taxon>
    </lineage>
</organism>
<dbReference type="GO" id="GO:0008270">
    <property type="term" value="F:zinc ion binding"/>
    <property type="evidence" value="ECO:0007669"/>
    <property type="project" value="UniProtKB-KW"/>
</dbReference>
<dbReference type="KEGG" id="haly:HYG82_15965"/>
<feature type="coiled-coil region" evidence="2">
    <location>
        <begin position="80"/>
        <end position="125"/>
    </location>
</feature>
<dbReference type="InterPro" id="IPR007527">
    <property type="entry name" value="Znf_SWIM"/>
</dbReference>
<dbReference type="PROSITE" id="PS50966">
    <property type="entry name" value="ZF_SWIM"/>
    <property type="match status" value="1"/>
</dbReference>
<keyword evidence="1" id="KW-0863">Zinc-finger</keyword>
<dbReference type="RefSeq" id="WP_179262548.1">
    <property type="nucleotide sequence ID" value="NZ_CP058601.1"/>
</dbReference>
<reference evidence="4 5" key="1">
    <citation type="submission" date="2020-07" db="EMBL/GenBank/DDBJ databases">
        <authorList>
            <person name="Cui H."/>
        </authorList>
    </citation>
    <scope>NUCLEOTIDE SEQUENCE [LARGE SCALE GENOMIC DNA]</scope>
    <source>
        <strain evidence="4 5">YPL8</strain>
    </source>
</reference>
<proteinExistence type="predicted"/>
<evidence type="ECO:0000256" key="2">
    <source>
        <dbReference type="SAM" id="Coils"/>
    </source>
</evidence>
<dbReference type="EMBL" id="CP058601">
    <property type="protein sequence ID" value="QLG50236.1"/>
    <property type="molecule type" value="Genomic_DNA"/>
</dbReference>
<dbReference type="AlphaFoldDB" id="A0A7D5KEI2"/>
<dbReference type="GeneID" id="56034818"/>
<gene>
    <name evidence="4" type="ORF">HYG82_15965</name>
</gene>